<feature type="compositionally biased region" description="Basic and acidic residues" evidence="1">
    <location>
        <begin position="24"/>
        <end position="41"/>
    </location>
</feature>
<organism evidence="2 3">
    <name type="scientific">Linum trigynum</name>
    <dbReference type="NCBI Taxonomy" id="586398"/>
    <lineage>
        <taxon>Eukaryota</taxon>
        <taxon>Viridiplantae</taxon>
        <taxon>Streptophyta</taxon>
        <taxon>Embryophyta</taxon>
        <taxon>Tracheophyta</taxon>
        <taxon>Spermatophyta</taxon>
        <taxon>Magnoliopsida</taxon>
        <taxon>eudicotyledons</taxon>
        <taxon>Gunneridae</taxon>
        <taxon>Pentapetalae</taxon>
        <taxon>rosids</taxon>
        <taxon>fabids</taxon>
        <taxon>Malpighiales</taxon>
        <taxon>Linaceae</taxon>
        <taxon>Linum</taxon>
    </lineage>
</organism>
<dbReference type="EMBL" id="OZ034819">
    <property type="protein sequence ID" value="CAL1395050.1"/>
    <property type="molecule type" value="Genomic_DNA"/>
</dbReference>
<feature type="compositionally biased region" description="Polar residues" evidence="1">
    <location>
        <begin position="74"/>
        <end position="90"/>
    </location>
</feature>
<evidence type="ECO:0000313" key="2">
    <source>
        <dbReference type="EMBL" id="CAL1395050.1"/>
    </source>
</evidence>
<proteinExistence type="predicted"/>
<dbReference type="Proteomes" id="UP001497516">
    <property type="component" value="Chromosome 6"/>
</dbReference>
<keyword evidence="3" id="KW-1185">Reference proteome</keyword>
<feature type="region of interest" description="Disordered" evidence="1">
    <location>
        <begin position="165"/>
        <end position="217"/>
    </location>
</feature>
<feature type="region of interest" description="Disordered" evidence="1">
    <location>
        <begin position="1"/>
        <end position="92"/>
    </location>
</feature>
<evidence type="ECO:0000313" key="3">
    <source>
        <dbReference type="Proteomes" id="UP001497516"/>
    </source>
</evidence>
<dbReference type="AlphaFoldDB" id="A0AAV2FBM9"/>
<sequence length="268" mass="29922">MVPQARQKSEREPAGQGTLRHLQRRDSSRPQKALPHQEKSKPSRGFPITRSPKLNMGYNKTRQNGPDKKVIARKNSNFTTAGNPLPSRQPTRVVHGETHISRVEATTQKVANLAASSMIEQGRRRRLILESESKDEDEEPFPSMREMANTSPLGKPEVVIGESSQHVQTAVPVPPPSKNSRGDRTVNQAGARETGAAQKGRRRLTKKGLSSRQAATQTPINLAAGDWVESQSKQFRMQWLKWSYLHHALSPIWALRIRVQTGRSPSLS</sequence>
<feature type="region of interest" description="Disordered" evidence="1">
    <location>
        <begin position="131"/>
        <end position="150"/>
    </location>
</feature>
<gene>
    <name evidence="2" type="ORF">LTRI10_LOCUS35509</name>
</gene>
<protein>
    <submittedName>
        <fullName evidence="2">Uncharacterized protein</fullName>
    </submittedName>
</protein>
<reference evidence="2 3" key="1">
    <citation type="submission" date="2024-04" db="EMBL/GenBank/DDBJ databases">
        <authorList>
            <person name="Fracassetti M."/>
        </authorList>
    </citation>
    <scope>NUCLEOTIDE SEQUENCE [LARGE SCALE GENOMIC DNA]</scope>
</reference>
<accession>A0AAV2FBM9</accession>
<name>A0AAV2FBM9_9ROSI</name>
<evidence type="ECO:0000256" key="1">
    <source>
        <dbReference type="SAM" id="MobiDB-lite"/>
    </source>
</evidence>
<feature type="compositionally biased region" description="Polar residues" evidence="1">
    <location>
        <begin position="208"/>
        <end position="217"/>
    </location>
</feature>